<protein>
    <recommendedName>
        <fullName evidence="5">BAG domain-containing protein</fullName>
    </recommendedName>
</protein>
<reference evidence="3" key="1">
    <citation type="journal article" date="2020" name="Fungal Divers.">
        <title>Resolving the Mortierellaceae phylogeny through synthesis of multi-gene phylogenetics and phylogenomics.</title>
        <authorList>
            <person name="Vandepol N."/>
            <person name="Liber J."/>
            <person name="Desiro A."/>
            <person name="Na H."/>
            <person name="Kennedy M."/>
            <person name="Barry K."/>
            <person name="Grigoriev I.V."/>
            <person name="Miller A.N."/>
            <person name="O'Donnell K."/>
            <person name="Stajich J.E."/>
            <person name="Bonito G."/>
        </authorList>
    </citation>
    <scope>NUCLEOTIDE SEQUENCE</scope>
    <source>
        <strain evidence="3">BC1065</strain>
    </source>
</reference>
<keyword evidence="2" id="KW-1133">Transmembrane helix</keyword>
<comment type="caution">
    <text evidence="3">The sequence shown here is derived from an EMBL/GenBank/DDBJ whole genome shotgun (WGS) entry which is preliminary data.</text>
</comment>
<dbReference type="AlphaFoldDB" id="A0A9P6QHK6"/>
<keyword evidence="2" id="KW-0472">Membrane</keyword>
<dbReference type="OrthoDB" id="2400324at2759"/>
<evidence type="ECO:0000313" key="3">
    <source>
        <dbReference type="EMBL" id="KAG0268796.1"/>
    </source>
</evidence>
<accession>A0A9P6QHK6</accession>
<evidence type="ECO:0000256" key="1">
    <source>
        <dbReference type="SAM" id="MobiDB-lite"/>
    </source>
</evidence>
<feature type="compositionally biased region" description="Basic and acidic residues" evidence="1">
    <location>
        <begin position="433"/>
        <end position="446"/>
    </location>
</feature>
<organism evidence="3 4">
    <name type="scientific">Actinomortierella ambigua</name>
    <dbReference type="NCBI Taxonomy" id="1343610"/>
    <lineage>
        <taxon>Eukaryota</taxon>
        <taxon>Fungi</taxon>
        <taxon>Fungi incertae sedis</taxon>
        <taxon>Mucoromycota</taxon>
        <taxon>Mortierellomycotina</taxon>
        <taxon>Mortierellomycetes</taxon>
        <taxon>Mortierellales</taxon>
        <taxon>Mortierellaceae</taxon>
        <taxon>Actinomortierella</taxon>
    </lineage>
</organism>
<feature type="region of interest" description="Disordered" evidence="1">
    <location>
        <begin position="427"/>
        <end position="446"/>
    </location>
</feature>
<dbReference type="Proteomes" id="UP000807716">
    <property type="component" value="Unassembled WGS sequence"/>
</dbReference>
<keyword evidence="2" id="KW-0812">Transmembrane</keyword>
<keyword evidence="4" id="KW-1185">Reference proteome</keyword>
<evidence type="ECO:0000313" key="4">
    <source>
        <dbReference type="Proteomes" id="UP000807716"/>
    </source>
</evidence>
<evidence type="ECO:0000256" key="2">
    <source>
        <dbReference type="SAM" id="Phobius"/>
    </source>
</evidence>
<evidence type="ECO:0008006" key="5">
    <source>
        <dbReference type="Google" id="ProtNLM"/>
    </source>
</evidence>
<dbReference type="EMBL" id="JAAAJB010000041">
    <property type="protein sequence ID" value="KAG0268796.1"/>
    <property type="molecule type" value="Genomic_DNA"/>
</dbReference>
<dbReference type="SUPFAM" id="SSF63491">
    <property type="entry name" value="BAG domain"/>
    <property type="match status" value="1"/>
</dbReference>
<name>A0A9P6QHK6_9FUNG</name>
<dbReference type="GO" id="GO:0051087">
    <property type="term" value="F:protein-folding chaperone binding"/>
    <property type="evidence" value="ECO:0007669"/>
    <property type="project" value="InterPro"/>
</dbReference>
<dbReference type="Gene3D" id="1.20.58.120">
    <property type="entry name" value="BAG domain"/>
    <property type="match status" value="1"/>
</dbReference>
<sequence length="471" mass="52353">MVSDSTKKTVILTVSAIVGITAISSLVYLLIQDDKKVKHQRNVRKLQRSLSSDLSKIDKAVQQLVEGEIRQAQIRAKVLRSYSLYPGDEHVQLPSLGLSHKQDEKQLGLTQEETPEEMAHERSQGFEDHAKARQGYKRLDFMVKGINEQLLKLLETLDAVTPRELTEMGDGFGGLPSANGIETHAFEKVRRRKRELIVEIQKIMVRVDSIGHSIQARLEQVENYEAKGAEEPRQPTKDLDKMKDGVTFAEVAASGIPAPKTLAPTEDLQKMEEGVTYAQVAASKDPSEEEDKKTSEEILEPTSDLEKMKEGVTYADVVADAASEHHSSDKEEILEPTEDLKKMKEGITFAEVAAAHTPEQHEANKEDILEPTADLEKMREGTTFAEVAAAHTPEQHEANKEDILEPTADLEKMKEGTTFAEVAAHNIVPEPSENQHESKEELLEPTEDLEKMKEGITFAQVAAVVPEGEEA</sequence>
<gene>
    <name evidence="3" type="ORF">DFQ27_005731</name>
</gene>
<feature type="transmembrane region" description="Helical" evidence="2">
    <location>
        <begin position="12"/>
        <end position="31"/>
    </location>
</feature>
<dbReference type="InterPro" id="IPR036533">
    <property type="entry name" value="BAG_dom_sf"/>
</dbReference>
<proteinExistence type="predicted"/>